<keyword evidence="3" id="KW-1185">Reference proteome</keyword>
<name>A0A1T5DND9_9SPHI</name>
<dbReference type="EMBL" id="FUYR01000002">
    <property type="protein sequence ID" value="SKB73202.1"/>
    <property type="molecule type" value="Genomic_DNA"/>
</dbReference>
<proteinExistence type="predicted"/>
<dbReference type="AlphaFoldDB" id="A0A1T5DND9"/>
<dbReference type="STRING" id="572036.SAMN05661099_2467"/>
<evidence type="ECO:0000313" key="3">
    <source>
        <dbReference type="Proteomes" id="UP000189981"/>
    </source>
</evidence>
<organism evidence="2 3">
    <name type="scientific">Daejeonella lutea</name>
    <dbReference type="NCBI Taxonomy" id="572036"/>
    <lineage>
        <taxon>Bacteria</taxon>
        <taxon>Pseudomonadati</taxon>
        <taxon>Bacteroidota</taxon>
        <taxon>Sphingobacteriia</taxon>
        <taxon>Sphingobacteriales</taxon>
        <taxon>Sphingobacteriaceae</taxon>
        <taxon>Daejeonella</taxon>
    </lineage>
</organism>
<feature type="region of interest" description="Disordered" evidence="1">
    <location>
        <begin position="103"/>
        <end position="127"/>
    </location>
</feature>
<dbReference type="Proteomes" id="UP000189981">
    <property type="component" value="Unassembled WGS sequence"/>
</dbReference>
<gene>
    <name evidence="2" type="ORF">SAMN05661099_2467</name>
</gene>
<sequence>METTNEGLSSKWERAVKQCKKFRDEIRSYPIPKNKMTISYLFTQEDLDLLLNQGGKKLNGIRAYIGFEEINNKLVPRLHVVGCIKDGTRYNDVVPSQITSSSTFLGDSLEEGRPCPEDCGTQNELNS</sequence>
<dbReference type="RefSeq" id="WP_079702971.1">
    <property type="nucleotide sequence ID" value="NZ_FUYR01000002.1"/>
</dbReference>
<reference evidence="3" key="1">
    <citation type="submission" date="2017-02" db="EMBL/GenBank/DDBJ databases">
        <authorList>
            <person name="Varghese N."/>
            <person name="Submissions S."/>
        </authorList>
    </citation>
    <scope>NUCLEOTIDE SEQUENCE [LARGE SCALE GENOMIC DNA]</scope>
    <source>
        <strain evidence="3">DSM 22385</strain>
    </source>
</reference>
<accession>A0A1T5DND9</accession>
<evidence type="ECO:0000256" key="1">
    <source>
        <dbReference type="SAM" id="MobiDB-lite"/>
    </source>
</evidence>
<evidence type="ECO:0000313" key="2">
    <source>
        <dbReference type="EMBL" id="SKB73202.1"/>
    </source>
</evidence>
<protein>
    <submittedName>
        <fullName evidence="2">Uncharacterized protein</fullName>
    </submittedName>
</protein>